<comment type="caution">
    <text evidence="1">The sequence shown here is derived from an EMBL/GenBank/DDBJ whole genome shotgun (WGS) entry which is preliminary data.</text>
</comment>
<evidence type="ECO:0000313" key="1">
    <source>
        <dbReference type="EMBL" id="GHD84628.1"/>
    </source>
</evidence>
<organism evidence="1 2">
    <name type="scientific">Streptomyces naganishii JCM 4654</name>
    <dbReference type="NCBI Taxonomy" id="1306179"/>
    <lineage>
        <taxon>Bacteria</taxon>
        <taxon>Bacillati</taxon>
        <taxon>Actinomycetota</taxon>
        <taxon>Actinomycetes</taxon>
        <taxon>Kitasatosporales</taxon>
        <taxon>Streptomycetaceae</taxon>
        <taxon>Streptomyces</taxon>
    </lineage>
</organism>
<evidence type="ECO:0000313" key="2">
    <source>
        <dbReference type="Proteomes" id="UP000608955"/>
    </source>
</evidence>
<reference evidence="1" key="2">
    <citation type="submission" date="2020-09" db="EMBL/GenBank/DDBJ databases">
        <authorList>
            <person name="Sun Q."/>
            <person name="Ohkuma M."/>
        </authorList>
    </citation>
    <scope>NUCLEOTIDE SEQUENCE</scope>
    <source>
        <strain evidence="1">JCM 4654</strain>
    </source>
</reference>
<protein>
    <submittedName>
        <fullName evidence="1">Uncharacterized protein</fullName>
    </submittedName>
</protein>
<name>A0A918XYK1_9ACTN</name>
<reference evidence="1" key="1">
    <citation type="journal article" date="2014" name="Int. J. Syst. Evol. Microbiol.">
        <title>Complete genome sequence of Corynebacterium casei LMG S-19264T (=DSM 44701T), isolated from a smear-ripened cheese.</title>
        <authorList>
            <consortium name="US DOE Joint Genome Institute (JGI-PGF)"/>
            <person name="Walter F."/>
            <person name="Albersmeier A."/>
            <person name="Kalinowski J."/>
            <person name="Ruckert C."/>
        </authorList>
    </citation>
    <scope>NUCLEOTIDE SEQUENCE</scope>
    <source>
        <strain evidence="1">JCM 4654</strain>
    </source>
</reference>
<dbReference type="EMBL" id="BMVF01000001">
    <property type="protein sequence ID" value="GHD84628.1"/>
    <property type="molecule type" value="Genomic_DNA"/>
</dbReference>
<sequence length="76" mass="7777">MMAGRRFSAASTMPTMIRRVVHARVEPAVPGSGGMDASRCSPGSPDFPVAAVAAGAGSVVDVVRVVSSHAMRPIIE</sequence>
<dbReference type="Proteomes" id="UP000608955">
    <property type="component" value="Unassembled WGS sequence"/>
</dbReference>
<dbReference type="AlphaFoldDB" id="A0A918XYK1"/>
<gene>
    <name evidence="1" type="ORF">GCM10010508_05470</name>
</gene>
<proteinExistence type="predicted"/>
<accession>A0A918XYK1</accession>
<keyword evidence="2" id="KW-1185">Reference proteome</keyword>